<feature type="domain" description="FAD dependent oxidoreductase" evidence="6">
    <location>
        <begin position="3"/>
        <end position="394"/>
    </location>
</feature>
<dbReference type="KEGG" id="phm:PSMK_10100"/>
<proteinExistence type="inferred from homology"/>
<dbReference type="NCBIfam" id="NF008726">
    <property type="entry name" value="PRK11728.1"/>
    <property type="match status" value="1"/>
</dbReference>
<reference evidence="7 8" key="1">
    <citation type="submission" date="2012-02" db="EMBL/GenBank/DDBJ databases">
        <title>Complete genome sequence of Phycisphaera mikurensis NBRC 102666.</title>
        <authorList>
            <person name="Ankai A."/>
            <person name="Hosoyama A."/>
            <person name="Terui Y."/>
            <person name="Sekine M."/>
            <person name="Fukai R."/>
            <person name="Kato Y."/>
            <person name="Nakamura S."/>
            <person name="Yamada-Narita S."/>
            <person name="Kawakoshi A."/>
            <person name="Fukunaga Y."/>
            <person name="Yamazaki S."/>
            <person name="Fujita N."/>
        </authorList>
    </citation>
    <scope>NUCLEOTIDE SEQUENCE [LARGE SCALE GENOMIC DNA]</scope>
    <source>
        <strain evidence="8">NBRC 102666 / KCTC 22515 / FYK2301M01</strain>
    </source>
</reference>
<dbReference type="Gene3D" id="3.30.9.10">
    <property type="entry name" value="D-Amino Acid Oxidase, subunit A, domain 2"/>
    <property type="match status" value="1"/>
</dbReference>
<keyword evidence="4" id="KW-0560">Oxidoreductase</keyword>
<dbReference type="InterPro" id="IPR036188">
    <property type="entry name" value="FAD/NAD-bd_sf"/>
</dbReference>
<dbReference type="PATRIC" id="fig|1142394.8.peg.1041"/>
<dbReference type="InterPro" id="IPR006076">
    <property type="entry name" value="FAD-dep_OxRdtase"/>
</dbReference>
<dbReference type="STRING" id="1142394.PSMK_10100"/>
<dbReference type="RefSeq" id="WP_014436388.1">
    <property type="nucleotide sequence ID" value="NC_017080.1"/>
</dbReference>
<evidence type="ECO:0000313" key="8">
    <source>
        <dbReference type="Proteomes" id="UP000007881"/>
    </source>
</evidence>
<dbReference type="eggNOG" id="COG0579">
    <property type="taxonomic scope" value="Bacteria"/>
</dbReference>
<comment type="similarity">
    <text evidence="5">Belongs to the L2HGDH family.</text>
</comment>
<organism evidence="7 8">
    <name type="scientific">Phycisphaera mikurensis (strain NBRC 102666 / KCTC 22515 / FYK2301M01)</name>
    <dbReference type="NCBI Taxonomy" id="1142394"/>
    <lineage>
        <taxon>Bacteria</taxon>
        <taxon>Pseudomonadati</taxon>
        <taxon>Planctomycetota</taxon>
        <taxon>Phycisphaerae</taxon>
        <taxon>Phycisphaerales</taxon>
        <taxon>Phycisphaeraceae</taxon>
        <taxon>Phycisphaera</taxon>
    </lineage>
</organism>
<evidence type="ECO:0000256" key="3">
    <source>
        <dbReference type="ARBA" id="ARBA00022827"/>
    </source>
</evidence>
<dbReference type="OrthoDB" id="9801699at2"/>
<dbReference type="PANTHER" id="PTHR43104:SF2">
    <property type="entry name" value="L-2-HYDROXYGLUTARATE DEHYDROGENASE, MITOCHONDRIAL"/>
    <property type="match status" value="1"/>
</dbReference>
<evidence type="ECO:0000256" key="1">
    <source>
        <dbReference type="ARBA" id="ARBA00001974"/>
    </source>
</evidence>
<dbReference type="AlphaFoldDB" id="I0ID31"/>
<keyword evidence="8" id="KW-1185">Reference proteome</keyword>
<name>I0ID31_PHYMF</name>
<comment type="cofactor">
    <cofactor evidence="1">
        <name>FAD</name>
        <dbReference type="ChEBI" id="CHEBI:57692"/>
    </cofactor>
</comment>
<evidence type="ECO:0000259" key="6">
    <source>
        <dbReference type="Pfam" id="PF01266"/>
    </source>
</evidence>
<dbReference type="PANTHER" id="PTHR43104">
    <property type="entry name" value="L-2-HYDROXYGLUTARATE DEHYDROGENASE, MITOCHONDRIAL"/>
    <property type="match status" value="1"/>
</dbReference>
<dbReference type="SUPFAM" id="SSF51905">
    <property type="entry name" value="FAD/NAD(P)-binding domain"/>
    <property type="match status" value="1"/>
</dbReference>
<evidence type="ECO:0000256" key="2">
    <source>
        <dbReference type="ARBA" id="ARBA00022630"/>
    </source>
</evidence>
<keyword evidence="2" id="KW-0285">Flavoprotein</keyword>
<dbReference type="Proteomes" id="UP000007881">
    <property type="component" value="Chromosome"/>
</dbReference>
<evidence type="ECO:0000256" key="4">
    <source>
        <dbReference type="ARBA" id="ARBA00023002"/>
    </source>
</evidence>
<evidence type="ECO:0000256" key="5">
    <source>
        <dbReference type="ARBA" id="ARBA00037941"/>
    </source>
</evidence>
<sequence>MNDVTLIGGGIVGLATAWNLLQDHPGLKVSVLEKESTLAKHQTGHNSGVLHSGIYYKPGSLKAINCRAGKKAMEAFCEEHGVPYKLCGKVITATDEKELPKLDAIFERGQANGIDCERISGERCRELEPHVASVGAIHVPESGIVDYAEVCLTMGRLIEERGGEVLLSSEVTGMTRGKDGVTTLRHHGDVRTETRTKLVVNCGGLHCDRVTKLSGNEPSAQIVPFRGEYFELTPEAEHLCKTLIYPVPDPAFPFLGVHFTSMIGGGVECGPNAVLALGRECYGKFEMNPRDLWESLTYPGFVKMAAKNWKMGVGEMWRSYNKAAFVKALARLMPEIRAEHLVACPSGIRAQALKRDGTLVDDFIVDEADGVVNVNNAPSPAATASLNIGKLITEKLGPRLPARPAAVAV</sequence>
<dbReference type="Pfam" id="PF01266">
    <property type="entry name" value="DAO"/>
    <property type="match status" value="1"/>
</dbReference>
<dbReference type="EMBL" id="AP012338">
    <property type="protein sequence ID" value="BAM03169.1"/>
    <property type="molecule type" value="Genomic_DNA"/>
</dbReference>
<dbReference type="HOGENOM" id="CLU_024775_0_1_0"/>
<evidence type="ECO:0000313" key="7">
    <source>
        <dbReference type="EMBL" id="BAM03169.1"/>
    </source>
</evidence>
<keyword evidence="3" id="KW-0274">FAD</keyword>
<gene>
    <name evidence="7" type="ordered locus">PSMK_10100</name>
</gene>
<protein>
    <submittedName>
        <fullName evidence="7">Putative oxidoreductase</fullName>
    </submittedName>
</protein>
<accession>I0ID31</accession>
<dbReference type="Gene3D" id="3.50.50.60">
    <property type="entry name" value="FAD/NAD(P)-binding domain"/>
    <property type="match status" value="1"/>
</dbReference>
<dbReference type="GO" id="GO:0047545">
    <property type="term" value="F:(S)-2-hydroxyglutarate dehydrogenase activity"/>
    <property type="evidence" value="ECO:0007669"/>
    <property type="project" value="TreeGrafter"/>
</dbReference>
<dbReference type="GO" id="GO:0005737">
    <property type="term" value="C:cytoplasm"/>
    <property type="evidence" value="ECO:0007669"/>
    <property type="project" value="TreeGrafter"/>
</dbReference>